<comment type="caution">
    <text evidence="4">The sequence shown here is derived from an EMBL/GenBank/DDBJ whole genome shotgun (WGS) entry which is preliminary data.</text>
</comment>
<sequence>MQNNLRYIIFTLSLFAANFSYAQTQNRNNIKIDSLTFVQTRAILNNIPTDKFQKRIYKRDNKELPYRLLLPKDYKSNEKYPLVITLHNSTRIGKDNEKQLEPLSRIWIRDEIYERYKCIVLVPQFSERSSNYVENENGVLISKPSEEVRALLELVKDLQKEYSSIDSRRVYLIGYSMGASTAQNMLSLEPNRFAGLVSVAAVPDLSNLKALKSKNIWLIHGQKDTENPYIGSKALFENLEYSKKIIFTTYSELNHDNITIPLLLNETVPKWLFKQWRN</sequence>
<evidence type="ECO:0000313" key="5">
    <source>
        <dbReference type="Proteomes" id="UP000636110"/>
    </source>
</evidence>
<evidence type="ECO:0000256" key="2">
    <source>
        <dbReference type="SAM" id="SignalP"/>
    </source>
</evidence>
<keyword evidence="5" id="KW-1185">Reference proteome</keyword>
<dbReference type="EMBL" id="WNXC01000001">
    <property type="protein sequence ID" value="MBB2148636.1"/>
    <property type="molecule type" value="Genomic_DNA"/>
</dbReference>
<dbReference type="PANTHER" id="PTHR43037">
    <property type="entry name" value="UNNAMED PRODUCT-RELATED"/>
    <property type="match status" value="1"/>
</dbReference>
<dbReference type="Pfam" id="PF00561">
    <property type="entry name" value="Abhydrolase_1"/>
    <property type="match status" value="1"/>
</dbReference>
<proteinExistence type="predicted"/>
<dbReference type="Proteomes" id="UP000636110">
    <property type="component" value="Unassembled WGS sequence"/>
</dbReference>
<dbReference type="Gene3D" id="3.40.50.1820">
    <property type="entry name" value="alpha/beta hydrolase"/>
    <property type="match status" value="1"/>
</dbReference>
<keyword evidence="1 2" id="KW-0732">Signal</keyword>
<dbReference type="SUPFAM" id="SSF53474">
    <property type="entry name" value="alpha/beta-Hydrolases"/>
    <property type="match status" value="1"/>
</dbReference>
<dbReference type="InterPro" id="IPR029058">
    <property type="entry name" value="AB_hydrolase_fold"/>
</dbReference>
<dbReference type="InterPro" id="IPR000073">
    <property type="entry name" value="AB_hydrolase_1"/>
</dbReference>
<name>A0ABR6EUJ6_9SPHI</name>
<evidence type="ECO:0000313" key="4">
    <source>
        <dbReference type="EMBL" id="MBB2148636.1"/>
    </source>
</evidence>
<accession>A0ABR6EUJ6</accession>
<reference evidence="4 5" key="1">
    <citation type="submission" date="2019-11" db="EMBL/GenBank/DDBJ databases">
        <title>Description of Pedobacter sp. LMG 31462T.</title>
        <authorList>
            <person name="Carlier A."/>
            <person name="Qi S."/>
            <person name="Vandamme P."/>
        </authorList>
    </citation>
    <scope>NUCLEOTIDE SEQUENCE [LARGE SCALE GENOMIC DNA]</scope>
    <source>
        <strain evidence="4 5">LMG 31462</strain>
    </source>
</reference>
<feature type="chain" id="PRO_5045520785" evidence="2">
    <location>
        <begin position="23"/>
        <end position="278"/>
    </location>
</feature>
<organism evidence="4 5">
    <name type="scientific">Pedobacter gandavensis</name>
    <dbReference type="NCBI Taxonomy" id="2679963"/>
    <lineage>
        <taxon>Bacteria</taxon>
        <taxon>Pseudomonadati</taxon>
        <taxon>Bacteroidota</taxon>
        <taxon>Sphingobacteriia</taxon>
        <taxon>Sphingobacteriales</taxon>
        <taxon>Sphingobacteriaceae</taxon>
        <taxon>Pedobacter</taxon>
    </lineage>
</organism>
<evidence type="ECO:0000259" key="3">
    <source>
        <dbReference type="Pfam" id="PF00561"/>
    </source>
</evidence>
<feature type="signal peptide" evidence="2">
    <location>
        <begin position="1"/>
        <end position="22"/>
    </location>
</feature>
<feature type="domain" description="AB hydrolase-1" evidence="3">
    <location>
        <begin position="153"/>
        <end position="203"/>
    </location>
</feature>
<dbReference type="PANTHER" id="PTHR43037:SF1">
    <property type="entry name" value="BLL1128 PROTEIN"/>
    <property type="match status" value="1"/>
</dbReference>
<gene>
    <name evidence="4" type="ORF">GM920_06900</name>
</gene>
<evidence type="ECO:0000256" key="1">
    <source>
        <dbReference type="ARBA" id="ARBA00022729"/>
    </source>
</evidence>
<dbReference type="RefSeq" id="WP_182954804.1">
    <property type="nucleotide sequence ID" value="NZ_WNXC01000001.1"/>
</dbReference>
<protein>
    <submittedName>
        <fullName evidence="4">Phospholipase</fullName>
    </submittedName>
</protein>
<dbReference type="InterPro" id="IPR050955">
    <property type="entry name" value="Plant_Biomass_Hydrol_Est"/>
</dbReference>